<evidence type="ECO:0000313" key="2">
    <source>
        <dbReference type="Proteomes" id="UP001153269"/>
    </source>
</evidence>
<keyword evidence="2" id="KW-1185">Reference proteome</keyword>
<accession>A0A9N7TRH8</accession>
<dbReference type="EMBL" id="CADEAL010000280">
    <property type="protein sequence ID" value="CAB1417730.1"/>
    <property type="molecule type" value="Genomic_DNA"/>
</dbReference>
<dbReference type="Proteomes" id="UP001153269">
    <property type="component" value="Unassembled WGS sequence"/>
</dbReference>
<protein>
    <submittedName>
        <fullName evidence="1">Uncharacterized protein</fullName>
    </submittedName>
</protein>
<dbReference type="AlphaFoldDB" id="A0A9N7TRH8"/>
<proteinExistence type="predicted"/>
<comment type="caution">
    <text evidence="1">The sequence shown here is derived from an EMBL/GenBank/DDBJ whole genome shotgun (WGS) entry which is preliminary data.</text>
</comment>
<name>A0A9N7TRH8_PLEPL</name>
<reference evidence="1" key="1">
    <citation type="submission" date="2020-03" db="EMBL/GenBank/DDBJ databases">
        <authorList>
            <person name="Weist P."/>
        </authorList>
    </citation>
    <scope>NUCLEOTIDE SEQUENCE</scope>
</reference>
<sequence length="130" mass="14698">MCSHRCAGNRIWDLGSVSNPLLQRQTLRFKIANNVFPLKRHISSVGQHVVCSLGKSGAALSVENKQSKKPCQQTRANWPLLKASALTGSCRRCSYVLFQETLSEWKAEAPKVYEFCHSRGWEFTSDTQLR</sequence>
<organism evidence="1 2">
    <name type="scientific">Pleuronectes platessa</name>
    <name type="common">European plaice</name>
    <dbReference type="NCBI Taxonomy" id="8262"/>
    <lineage>
        <taxon>Eukaryota</taxon>
        <taxon>Metazoa</taxon>
        <taxon>Chordata</taxon>
        <taxon>Craniata</taxon>
        <taxon>Vertebrata</taxon>
        <taxon>Euteleostomi</taxon>
        <taxon>Actinopterygii</taxon>
        <taxon>Neopterygii</taxon>
        <taxon>Teleostei</taxon>
        <taxon>Neoteleostei</taxon>
        <taxon>Acanthomorphata</taxon>
        <taxon>Carangaria</taxon>
        <taxon>Pleuronectiformes</taxon>
        <taxon>Pleuronectoidei</taxon>
        <taxon>Pleuronectidae</taxon>
        <taxon>Pleuronectes</taxon>
    </lineage>
</organism>
<gene>
    <name evidence="1" type="ORF">PLEPLA_LOCUS5549</name>
</gene>
<evidence type="ECO:0000313" key="1">
    <source>
        <dbReference type="EMBL" id="CAB1417730.1"/>
    </source>
</evidence>